<gene>
    <name evidence="2" type="ORF">E2562_034859</name>
</gene>
<sequence>MSSLTSLMGRATSAAATPETSSSSMQTFSRQRAPCLRRDTLVGELLVGGGDGVRGDGFGGVLDASFGELLVGLGTRGKIGIFEIVSSLFVRIL</sequence>
<evidence type="ECO:0000313" key="3">
    <source>
        <dbReference type="Proteomes" id="UP000479710"/>
    </source>
</evidence>
<feature type="region of interest" description="Disordered" evidence="1">
    <location>
        <begin position="1"/>
        <end position="32"/>
    </location>
</feature>
<evidence type="ECO:0000313" key="2">
    <source>
        <dbReference type="EMBL" id="KAF0920406.1"/>
    </source>
</evidence>
<dbReference type="EMBL" id="SPHZ02000005">
    <property type="protein sequence ID" value="KAF0920406.1"/>
    <property type="molecule type" value="Genomic_DNA"/>
</dbReference>
<dbReference type="AlphaFoldDB" id="A0A6G1E765"/>
<feature type="compositionally biased region" description="Low complexity" evidence="1">
    <location>
        <begin position="11"/>
        <end position="24"/>
    </location>
</feature>
<protein>
    <submittedName>
        <fullName evidence="2">Uncharacterized protein</fullName>
    </submittedName>
</protein>
<evidence type="ECO:0000256" key="1">
    <source>
        <dbReference type="SAM" id="MobiDB-lite"/>
    </source>
</evidence>
<proteinExistence type="predicted"/>
<organism evidence="2 3">
    <name type="scientific">Oryza meyeriana var. granulata</name>
    <dbReference type="NCBI Taxonomy" id="110450"/>
    <lineage>
        <taxon>Eukaryota</taxon>
        <taxon>Viridiplantae</taxon>
        <taxon>Streptophyta</taxon>
        <taxon>Embryophyta</taxon>
        <taxon>Tracheophyta</taxon>
        <taxon>Spermatophyta</taxon>
        <taxon>Magnoliopsida</taxon>
        <taxon>Liliopsida</taxon>
        <taxon>Poales</taxon>
        <taxon>Poaceae</taxon>
        <taxon>BOP clade</taxon>
        <taxon>Oryzoideae</taxon>
        <taxon>Oryzeae</taxon>
        <taxon>Oryzinae</taxon>
        <taxon>Oryza</taxon>
        <taxon>Oryza meyeriana</taxon>
    </lineage>
</organism>
<dbReference type="Proteomes" id="UP000479710">
    <property type="component" value="Unassembled WGS sequence"/>
</dbReference>
<keyword evidence="3" id="KW-1185">Reference proteome</keyword>
<accession>A0A6G1E765</accession>
<comment type="caution">
    <text evidence="2">The sequence shown here is derived from an EMBL/GenBank/DDBJ whole genome shotgun (WGS) entry which is preliminary data.</text>
</comment>
<name>A0A6G1E765_9ORYZ</name>
<reference evidence="2 3" key="1">
    <citation type="submission" date="2019-11" db="EMBL/GenBank/DDBJ databases">
        <title>Whole genome sequence of Oryza granulata.</title>
        <authorList>
            <person name="Li W."/>
        </authorList>
    </citation>
    <scope>NUCLEOTIDE SEQUENCE [LARGE SCALE GENOMIC DNA]</scope>
    <source>
        <strain evidence="3">cv. Menghai</strain>
        <tissue evidence="2">Leaf</tissue>
    </source>
</reference>